<dbReference type="InterPro" id="IPR006564">
    <property type="entry name" value="Znf_PMZ"/>
</dbReference>
<keyword evidence="2 4" id="KW-0863">Zinc-finger</keyword>
<dbReference type="PROSITE" id="PS50966">
    <property type="entry name" value="ZF_SWIM"/>
    <property type="match status" value="1"/>
</dbReference>
<reference evidence="7 8" key="1">
    <citation type="submission" date="2021-05" db="EMBL/GenBank/DDBJ databases">
        <title>Genome Assembly of Synthetic Allotetraploid Brassica napus Reveals Homoeologous Exchanges between Subgenomes.</title>
        <authorList>
            <person name="Davis J.T."/>
        </authorList>
    </citation>
    <scope>NUCLEOTIDE SEQUENCE [LARGE SCALE GENOMIC DNA]</scope>
    <source>
        <strain evidence="8">cv. Da-Ae</strain>
        <tissue evidence="7">Seedling</tissue>
    </source>
</reference>
<evidence type="ECO:0000256" key="5">
    <source>
        <dbReference type="SAM" id="MobiDB-lite"/>
    </source>
</evidence>
<feature type="region of interest" description="Disordered" evidence="5">
    <location>
        <begin position="103"/>
        <end position="129"/>
    </location>
</feature>
<feature type="non-terminal residue" evidence="7">
    <location>
        <position position="374"/>
    </location>
</feature>
<keyword evidence="1" id="KW-0479">Metal-binding</keyword>
<dbReference type="Pfam" id="PF04434">
    <property type="entry name" value="SWIM"/>
    <property type="match status" value="1"/>
</dbReference>
<feature type="compositionally biased region" description="Polar residues" evidence="5">
    <location>
        <begin position="363"/>
        <end position="374"/>
    </location>
</feature>
<comment type="caution">
    <text evidence="7">The sequence shown here is derived from an EMBL/GenBank/DDBJ whole genome shotgun (WGS) entry which is preliminary data.</text>
</comment>
<proteinExistence type="predicted"/>
<dbReference type="EMBL" id="JAGKQM010000017">
    <property type="protein sequence ID" value="KAH0869606.1"/>
    <property type="molecule type" value="Genomic_DNA"/>
</dbReference>
<feature type="compositionally biased region" description="Basic residues" evidence="5">
    <location>
        <begin position="352"/>
        <end position="362"/>
    </location>
</feature>
<dbReference type="SMART" id="SM00575">
    <property type="entry name" value="ZnF_PMZ"/>
    <property type="match status" value="1"/>
</dbReference>
<name>A0ABQ7YR62_BRANA</name>
<evidence type="ECO:0000313" key="7">
    <source>
        <dbReference type="EMBL" id="KAH0869606.1"/>
    </source>
</evidence>
<feature type="region of interest" description="Disordered" evidence="5">
    <location>
        <begin position="263"/>
        <end position="374"/>
    </location>
</feature>
<keyword evidence="8" id="KW-1185">Reference proteome</keyword>
<evidence type="ECO:0000259" key="6">
    <source>
        <dbReference type="PROSITE" id="PS50966"/>
    </source>
</evidence>
<evidence type="ECO:0000256" key="2">
    <source>
        <dbReference type="ARBA" id="ARBA00022771"/>
    </source>
</evidence>
<dbReference type="InterPro" id="IPR007527">
    <property type="entry name" value="Znf_SWIM"/>
</dbReference>
<protein>
    <recommendedName>
        <fullName evidence="6">SWIM-type domain-containing protein</fullName>
    </recommendedName>
</protein>
<feature type="compositionally biased region" description="Low complexity" evidence="5">
    <location>
        <begin position="332"/>
        <end position="351"/>
    </location>
</feature>
<evidence type="ECO:0000256" key="1">
    <source>
        <dbReference type="ARBA" id="ARBA00022723"/>
    </source>
</evidence>
<keyword evidence="3" id="KW-0862">Zinc</keyword>
<feature type="domain" description="SWIM-type" evidence="6">
    <location>
        <begin position="160"/>
        <end position="193"/>
    </location>
</feature>
<dbReference type="Proteomes" id="UP000824890">
    <property type="component" value="Unassembled WGS sequence"/>
</dbReference>
<gene>
    <name evidence="7" type="ORF">HID58_076628</name>
</gene>
<organism evidence="7 8">
    <name type="scientific">Brassica napus</name>
    <name type="common">Rape</name>
    <dbReference type="NCBI Taxonomy" id="3708"/>
    <lineage>
        <taxon>Eukaryota</taxon>
        <taxon>Viridiplantae</taxon>
        <taxon>Streptophyta</taxon>
        <taxon>Embryophyta</taxon>
        <taxon>Tracheophyta</taxon>
        <taxon>Spermatophyta</taxon>
        <taxon>Magnoliopsida</taxon>
        <taxon>eudicotyledons</taxon>
        <taxon>Gunneridae</taxon>
        <taxon>Pentapetalae</taxon>
        <taxon>rosids</taxon>
        <taxon>malvids</taxon>
        <taxon>Brassicales</taxon>
        <taxon>Brassicaceae</taxon>
        <taxon>Brassiceae</taxon>
        <taxon>Brassica</taxon>
    </lineage>
</organism>
<evidence type="ECO:0000256" key="3">
    <source>
        <dbReference type="ARBA" id="ARBA00022833"/>
    </source>
</evidence>
<feature type="compositionally biased region" description="Basic residues" evidence="5">
    <location>
        <begin position="308"/>
        <end position="326"/>
    </location>
</feature>
<evidence type="ECO:0000313" key="8">
    <source>
        <dbReference type="Proteomes" id="UP000824890"/>
    </source>
</evidence>
<sequence>MDDVGWEFVLDPNDMKYEDFLRRVCEDYKISEMEAVEFAYMLPKRILEQMPSNTPPIFLSNDRQLASFITLFKKDIMCIYVSLTANKGRHDVNKNQERVYETMKPSHDTMKPSQETMKPSLETMRPSQLRKSETIKSGDIFSGKKELIMKLRKLSVIERFDFITWKNRSCTCKQYDLDKIPCEHAIKVAKSQKIVEAILVDPAYIKGYLVEAYTEPINPTDEDLIPPVDVLTQVCLPPKIGKQRGRPKMKRYLSAIEKAKRFKRKLFKKKNETMSTSNPPPATPEGNQSSHNTSTKKRGRNQAARTPIRQKRTNITRRTSSRKKPKYSANITAPTTPSPRNSPTSKKPTQGAKKKKSKKPTLSHRSQSTMKEKR</sequence>
<evidence type="ECO:0000256" key="4">
    <source>
        <dbReference type="PROSITE-ProRule" id="PRU00325"/>
    </source>
</evidence>
<accession>A0ABQ7YR62</accession>